<evidence type="ECO:0000313" key="1">
    <source>
        <dbReference type="EMBL" id="KPX00299.1"/>
    </source>
</evidence>
<dbReference type="Proteomes" id="UP000050356">
    <property type="component" value="Unassembled WGS sequence"/>
</dbReference>
<comment type="caution">
    <text evidence="1">The sequence shown here is derived from an EMBL/GenBank/DDBJ whole genome shotgun (WGS) entry which is preliminary data.</text>
</comment>
<reference evidence="1 2" key="1">
    <citation type="submission" date="2015-09" db="EMBL/GenBank/DDBJ databases">
        <title>Genome announcement of multiple Pseudomonas syringae strains.</title>
        <authorList>
            <person name="Thakur S."/>
            <person name="Wang P.W."/>
            <person name="Gong Y."/>
            <person name="Weir B.S."/>
            <person name="Guttman D.S."/>
        </authorList>
    </citation>
    <scope>NUCLEOTIDE SEQUENCE [LARGE SCALE GENOMIC DNA]</scope>
    <source>
        <strain evidence="1 2">ICMP17524</strain>
    </source>
</reference>
<evidence type="ECO:0000313" key="2">
    <source>
        <dbReference type="Proteomes" id="UP000050356"/>
    </source>
</evidence>
<dbReference type="EMBL" id="LJQA01000105">
    <property type="protein sequence ID" value="KPX00299.1"/>
    <property type="molecule type" value="Genomic_DNA"/>
</dbReference>
<gene>
    <name evidence="1" type="ORF">ALO50_102810</name>
</gene>
<protein>
    <submittedName>
        <fullName evidence="1">Uncharacterized protein</fullName>
    </submittedName>
</protein>
<dbReference type="AlphaFoldDB" id="A0A0P9PKT3"/>
<organism evidence="1 2">
    <name type="scientific">Pseudomonas syringae pv. cerasicola</name>
    <dbReference type="NCBI Taxonomy" id="264451"/>
    <lineage>
        <taxon>Bacteria</taxon>
        <taxon>Pseudomonadati</taxon>
        <taxon>Pseudomonadota</taxon>
        <taxon>Gammaproteobacteria</taxon>
        <taxon>Pseudomonadales</taxon>
        <taxon>Pseudomonadaceae</taxon>
        <taxon>Pseudomonas</taxon>
        <taxon>Pseudomonas syringae</taxon>
    </lineage>
</organism>
<accession>A0A0P9PKT3</accession>
<name>A0A0P9PKT3_PSESX</name>
<sequence>MFSELRKLSKPSAAHVPAEIELSAAIACRNVLPIFVKAEK</sequence>
<proteinExistence type="predicted"/>